<dbReference type="GO" id="GO:0008270">
    <property type="term" value="F:zinc ion binding"/>
    <property type="evidence" value="ECO:0007669"/>
    <property type="project" value="UniProtKB-KW"/>
</dbReference>
<evidence type="ECO:0000256" key="2">
    <source>
        <dbReference type="ARBA" id="ARBA00022723"/>
    </source>
</evidence>
<dbReference type="InterPro" id="IPR013083">
    <property type="entry name" value="Znf_RING/FYVE/PHD"/>
</dbReference>
<evidence type="ECO:0000313" key="8">
    <source>
        <dbReference type="EMBL" id="KAK3589181.1"/>
    </source>
</evidence>
<sequence length="287" mass="32770">MNTLHGIDSFQDQIDGRLNLNCSYANFYSTNEHRFDGIKPDIIPHRPFPKYPQYNSLPARLSTFHQWPLQRPEPRKLAQVGLYYLGSKDRTVCFYCGGGLSAWEPDDDPEIEHKRLFPHCELVKRKNQSDHSGSTQCSSQYGPISSLKQDQRPEDPMKSAAVQSLLEFGYTRDNIEKAVDYLTNQMGKNTFNAKELMEILDCSEDKEELNKESQEAKSHCKVSSKSLLEENERLRDKTVCKICMDHDSCIVFLPCGHMVCCVTCASAIRKCPICRELVRGTVKAFMA</sequence>
<reference evidence="8" key="3">
    <citation type="submission" date="2023-05" db="EMBL/GenBank/DDBJ databases">
        <authorList>
            <person name="Smith C.H."/>
        </authorList>
    </citation>
    <scope>NUCLEOTIDE SEQUENCE</scope>
    <source>
        <strain evidence="8">CHS0354</strain>
        <tissue evidence="8">Mantle</tissue>
    </source>
</reference>
<evidence type="ECO:0000256" key="3">
    <source>
        <dbReference type="ARBA" id="ARBA00022771"/>
    </source>
</evidence>
<dbReference type="InterPro" id="IPR001841">
    <property type="entry name" value="Znf_RING"/>
</dbReference>
<reference evidence="8" key="1">
    <citation type="journal article" date="2021" name="Genome Biol. Evol.">
        <title>A High-Quality Reference Genome for a Parasitic Bivalve with Doubly Uniparental Inheritance (Bivalvia: Unionida).</title>
        <authorList>
            <person name="Smith C.H."/>
        </authorList>
    </citation>
    <scope>NUCLEOTIDE SEQUENCE</scope>
    <source>
        <strain evidence="8">CHS0354</strain>
    </source>
</reference>
<dbReference type="SMART" id="SM00184">
    <property type="entry name" value="RING"/>
    <property type="match status" value="1"/>
</dbReference>
<dbReference type="GO" id="GO:0051726">
    <property type="term" value="P:regulation of cell cycle"/>
    <property type="evidence" value="ECO:0007669"/>
    <property type="project" value="TreeGrafter"/>
</dbReference>
<evidence type="ECO:0000256" key="6">
    <source>
        <dbReference type="SAM" id="MobiDB-lite"/>
    </source>
</evidence>
<organism evidence="8 9">
    <name type="scientific">Potamilus streckersoni</name>
    <dbReference type="NCBI Taxonomy" id="2493646"/>
    <lineage>
        <taxon>Eukaryota</taxon>
        <taxon>Metazoa</taxon>
        <taxon>Spiralia</taxon>
        <taxon>Lophotrochozoa</taxon>
        <taxon>Mollusca</taxon>
        <taxon>Bivalvia</taxon>
        <taxon>Autobranchia</taxon>
        <taxon>Heteroconchia</taxon>
        <taxon>Palaeoheterodonta</taxon>
        <taxon>Unionida</taxon>
        <taxon>Unionoidea</taxon>
        <taxon>Unionidae</taxon>
        <taxon>Ambleminae</taxon>
        <taxon>Lampsilini</taxon>
        <taxon>Potamilus</taxon>
    </lineage>
</organism>
<keyword evidence="2" id="KW-0479">Metal-binding</keyword>
<dbReference type="EMBL" id="JAEAOA010001155">
    <property type="protein sequence ID" value="KAK3589181.1"/>
    <property type="molecule type" value="Genomic_DNA"/>
</dbReference>
<proteinExistence type="inferred from homology"/>
<comment type="caution">
    <text evidence="8">The sequence shown here is derived from an EMBL/GenBank/DDBJ whole genome shotgun (WGS) entry which is preliminary data.</text>
</comment>
<dbReference type="InterPro" id="IPR001370">
    <property type="entry name" value="BIR_rpt"/>
</dbReference>
<keyword evidence="4" id="KW-0862">Zinc</keyword>
<name>A0AAE0SC24_9BIVA</name>
<accession>A0AAE0SC24</accession>
<gene>
    <name evidence="8" type="ORF">CHS0354_018891</name>
</gene>
<dbReference type="SMART" id="SM00238">
    <property type="entry name" value="BIR"/>
    <property type="match status" value="1"/>
</dbReference>
<dbReference type="InterPro" id="IPR050784">
    <property type="entry name" value="IAP"/>
</dbReference>
<dbReference type="Proteomes" id="UP001195483">
    <property type="component" value="Unassembled WGS sequence"/>
</dbReference>
<evidence type="ECO:0000256" key="5">
    <source>
        <dbReference type="PROSITE-ProRule" id="PRU00175"/>
    </source>
</evidence>
<feature type="compositionally biased region" description="Polar residues" evidence="6">
    <location>
        <begin position="130"/>
        <end position="148"/>
    </location>
</feature>
<feature type="domain" description="RING-type" evidence="7">
    <location>
        <begin position="240"/>
        <end position="275"/>
    </location>
</feature>
<dbReference type="PROSITE" id="PS50089">
    <property type="entry name" value="ZF_RING_2"/>
    <property type="match status" value="1"/>
</dbReference>
<dbReference type="PANTHER" id="PTHR10044">
    <property type="entry name" value="INHIBITOR OF APOPTOSIS"/>
    <property type="match status" value="1"/>
</dbReference>
<dbReference type="PANTHER" id="PTHR10044:SF139">
    <property type="entry name" value="DEATH-ASSOCIATED INHIBITOR OF APOPTOSIS 2"/>
    <property type="match status" value="1"/>
</dbReference>
<evidence type="ECO:0000259" key="7">
    <source>
        <dbReference type="PROSITE" id="PS50089"/>
    </source>
</evidence>
<comment type="similarity">
    <text evidence="1">Belongs to the IAP family.</text>
</comment>
<dbReference type="GO" id="GO:0005634">
    <property type="term" value="C:nucleus"/>
    <property type="evidence" value="ECO:0007669"/>
    <property type="project" value="TreeGrafter"/>
</dbReference>
<keyword evidence="9" id="KW-1185">Reference proteome</keyword>
<reference evidence="8" key="2">
    <citation type="journal article" date="2021" name="Genome Biol. Evol.">
        <title>Developing a high-quality reference genome for a parasitic bivalve with doubly uniparental inheritance (Bivalvia: Unionida).</title>
        <authorList>
            <person name="Smith C.H."/>
        </authorList>
    </citation>
    <scope>NUCLEOTIDE SEQUENCE</scope>
    <source>
        <strain evidence="8">CHS0354</strain>
        <tissue evidence="8">Mantle</tissue>
    </source>
</reference>
<evidence type="ECO:0000256" key="1">
    <source>
        <dbReference type="ARBA" id="ARBA00006672"/>
    </source>
</evidence>
<evidence type="ECO:0000313" key="9">
    <source>
        <dbReference type="Proteomes" id="UP001195483"/>
    </source>
</evidence>
<dbReference type="PROSITE" id="PS50143">
    <property type="entry name" value="BIR_REPEAT_2"/>
    <property type="match status" value="1"/>
</dbReference>
<evidence type="ECO:0000256" key="4">
    <source>
        <dbReference type="ARBA" id="ARBA00022833"/>
    </source>
</evidence>
<feature type="region of interest" description="Disordered" evidence="6">
    <location>
        <begin position="127"/>
        <end position="156"/>
    </location>
</feature>
<dbReference type="Gene3D" id="3.30.40.10">
    <property type="entry name" value="Zinc/RING finger domain, C3HC4 (zinc finger)"/>
    <property type="match status" value="1"/>
</dbReference>
<protein>
    <recommendedName>
        <fullName evidence="7">RING-type domain-containing protein</fullName>
    </recommendedName>
</protein>
<dbReference type="CDD" id="cd00022">
    <property type="entry name" value="BIR"/>
    <property type="match status" value="1"/>
</dbReference>
<dbReference type="Gene3D" id="1.10.8.10">
    <property type="entry name" value="DNA helicase RuvA subunit, C-terminal domain"/>
    <property type="match status" value="1"/>
</dbReference>
<dbReference type="GO" id="GO:0005737">
    <property type="term" value="C:cytoplasm"/>
    <property type="evidence" value="ECO:0007669"/>
    <property type="project" value="TreeGrafter"/>
</dbReference>
<keyword evidence="3 5" id="KW-0863">Zinc-finger</keyword>
<dbReference type="Gene3D" id="1.10.1170.10">
    <property type="entry name" value="Inhibitor Of Apoptosis Protein (2mihbC-IAP-1), Chain A"/>
    <property type="match status" value="1"/>
</dbReference>
<dbReference type="SUPFAM" id="SSF57924">
    <property type="entry name" value="Inhibitor of apoptosis (IAP) repeat"/>
    <property type="match status" value="1"/>
</dbReference>
<dbReference type="Pfam" id="PF00653">
    <property type="entry name" value="BIR"/>
    <property type="match status" value="1"/>
</dbReference>
<dbReference type="AlphaFoldDB" id="A0AAE0SC24"/>
<dbReference type="Pfam" id="PF13920">
    <property type="entry name" value="zf-C3HC4_3"/>
    <property type="match status" value="1"/>
</dbReference>
<dbReference type="FunFam" id="1.10.1170.10:FF:000002">
    <property type="entry name" value="Baculoviral IAP repeat containing 7"/>
    <property type="match status" value="1"/>
</dbReference>